<dbReference type="GO" id="GO:0006310">
    <property type="term" value="P:DNA recombination"/>
    <property type="evidence" value="ECO:0007669"/>
    <property type="project" value="UniProtKB-KW"/>
</dbReference>
<keyword evidence="4 6" id="KW-0238">DNA-binding</keyword>
<evidence type="ECO:0000256" key="2">
    <source>
        <dbReference type="ARBA" id="ARBA00008857"/>
    </source>
</evidence>
<protein>
    <submittedName>
        <fullName evidence="9">Site-specific integrase</fullName>
    </submittedName>
</protein>
<dbReference type="InterPro" id="IPR011010">
    <property type="entry name" value="DNA_brk_join_enz"/>
</dbReference>
<dbReference type="GO" id="GO:0003677">
    <property type="term" value="F:DNA binding"/>
    <property type="evidence" value="ECO:0007669"/>
    <property type="project" value="UniProtKB-UniRule"/>
</dbReference>
<dbReference type="InterPro" id="IPR010998">
    <property type="entry name" value="Integrase_recombinase_N"/>
</dbReference>
<sequence length="400" mass="45955">MAKRRPSGDGMVRKREDGRWEGRIVVGHKENGEPIFRYVLARTQKELLDKLHRDMELYQDAELTEESRLTLGEWLDRWMEDYAAHTLRPNTLRSYKQYARCYIKPYLGDKVVSRITRVDIQKLYTKLKREGRVREHPEHGHELSDSMVCRIHAMLHRSLKDAETAHVIPRNPTDGAAVPKAVSRPKQILTREQMDAFLEAVEQDPVWRDFFYTELTTGLRRGEICGLMWQDFDEKAGTLKILRSVNVPKRGELEIGETKTSRGRRTIHLPPSTAARLAERKKHAVSQWIFPEPLALEKPVRPSAAYYWMKVILKKAGLPHLRFHDLRHTFATHALTSGVDAKTLSGILGHANASFTLDTYTHVTPDMQKAASDVVGGFLEQIFGKELKPWQRDASRAPAP</sequence>
<proteinExistence type="inferred from homology"/>
<dbReference type="InterPro" id="IPR044068">
    <property type="entry name" value="CB"/>
</dbReference>
<dbReference type="InterPro" id="IPR002104">
    <property type="entry name" value="Integrase_catalytic"/>
</dbReference>
<dbReference type="PROSITE" id="PS51898">
    <property type="entry name" value="TYR_RECOMBINASE"/>
    <property type="match status" value="1"/>
</dbReference>
<dbReference type="InterPro" id="IPR004107">
    <property type="entry name" value="Integrase_SAM-like_N"/>
</dbReference>
<dbReference type="AlphaFoldDB" id="A0A3E3IEB4"/>
<comment type="similarity">
    <text evidence="2">Belongs to the 'phage' integrase family.</text>
</comment>
<name>A0A3E3IEB4_9FIRM</name>
<evidence type="ECO:0000313" key="9">
    <source>
        <dbReference type="EMBL" id="RGE65321.1"/>
    </source>
</evidence>
<evidence type="ECO:0000256" key="4">
    <source>
        <dbReference type="ARBA" id="ARBA00023125"/>
    </source>
</evidence>
<dbReference type="RefSeq" id="WP_117547011.1">
    <property type="nucleotide sequence ID" value="NZ_QVME01000014.1"/>
</dbReference>
<dbReference type="InterPro" id="IPR050090">
    <property type="entry name" value="Tyrosine_recombinase_XerCD"/>
</dbReference>
<dbReference type="PROSITE" id="PS51900">
    <property type="entry name" value="CB"/>
    <property type="match status" value="1"/>
</dbReference>
<dbReference type="Gene3D" id="1.10.150.130">
    <property type="match status" value="1"/>
</dbReference>
<dbReference type="PANTHER" id="PTHR30349:SF91">
    <property type="entry name" value="INTA PROTEIN"/>
    <property type="match status" value="1"/>
</dbReference>
<dbReference type="Proteomes" id="UP000260828">
    <property type="component" value="Unassembled WGS sequence"/>
</dbReference>
<evidence type="ECO:0000256" key="5">
    <source>
        <dbReference type="ARBA" id="ARBA00023172"/>
    </source>
</evidence>
<dbReference type="PANTHER" id="PTHR30349">
    <property type="entry name" value="PHAGE INTEGRASE-RELATED"/>
    <property type="match status" value="1"/>
</dbReference>
<evidence type="ECO:0000313" key="10">
    <source>
        <dbReference type="Proteomes" id="UP000260828"/>
    </source>
</evidence>
<dbReference type="EMBL" id="QVME01000014">
    <property type="protein sequence ID" value="RGE65321.1"/>
    <property type="molecule type" value="Genomic_DNA"/>
</dbReference>
<organism evidence="9 10">
    <name type="scientific">Anaerotruncus colihominis</name>
    <dbReference type="NCBI Taxonomy" id="169435"/>
    <lineage>
        <taxon>Bacteria</taxon>
        <taxon>Bacillati</taxon>
        <taxon>Bacillota</taxon>
        <taxon>Clostridia</taxon>
        <taxon>Eubacteriales</taxon>
        <taxon>Oscillospiraceae</taxon>
        <taxon>Anaerotruncus</taxon>
    </lineage>
</organism>
<dbReference type="Pfam" id="PF14659">
    <property type="entry name" value="Phage_int_SAM_3"/>
    <property type="match status" value="1"/>
</dbReference>
<evidence type="ECO:0000256" key="6">
    <source>
        <dbReference type="PROSITE-ProRule" id="PRU01248"/>
    </source>
</evidence>
<keyword evidence="3" id="KW-0229">DNA integration</keyword>
<gene>
    <name evidence="9" type="ORF">DXC40_17380</name>
</gene>
<comment type="caution">
    <text evidence="9">The sequence shown here is derived from an EMBL/GenBank/DDBJ whole genome shotgun (WGS) entry which is preliminary data.</text>
</comment>
<evidence type="ECO:0000259" key="8">
    <source>
        <dbReference type="PROSITE" id="PS51900"/>
    </source>
</evidence>
<dbReference type="CDD" id="cd01189">
    <property type="entry name" value="INT_ICEBs1_C_like"/>
    <property type="match status" value="1"/>
</dbReference>
<dbReference type="SUPFAM" id="SSF56349">
    <property type="entry name" value="DNA breaking-rejoining enzymes"/>
    <property type="match status" value="1"/>
</dbReference>
<reference evidence="9 10" key="1">
    <citation type="submission" date="2018-08" db="EMBL/GenBank/DDBJ databases">
        <title>A genome reference for cultivated species of the human gut microbiota.</title>
        <authorList>
            <person name="Zou Y."/>
            <person name="Xue W."/>
            <person name="Luo G."/>
        </authorList>
    </citation>
    <scope>NUCLEOTIDE SEQUENCE [LARGE SCALE GENOMIC DNA]</scope>
    <source>
        <strain evidence="9 10">TF05-12AC</strain>
    </source>
</reference>
<evidence type="ECO:0000256" key="3">
    <source>
        <dbReference type="ARBA" id="ARBA00022908"/>
    </source>
</evidence>
<keyword evidence="5" id="KW-0233">DNA recombination</keyword>
<accession>A0A3E3IEB4</accession>
<feature type="domain" description="Tyr recombinase" evidence="7">
    <location>
        <begin position="184"/>
        <end position="373"/>
    </location>
</feature>
<feature type="domain" description="Core-binding (CB)" evidence="8">
    <location>
        <begin position="69"/>
        <end position="163"/>
    </location>
</feature>
<dbReference type="InterPro" id="IPR013762">
    <property type="entry name" value="Integrase-like_cat_sf"/>
</dbReference>
<comment type="function">
    <text evidence="1">Site-specific tyrosine recombinase, which acts by catalyzing the cutting and rejoining of the recombining DNA molecules.</text>
</comment>
<dbReference type="GO" id="GO:0015074">
    <property type="term" value="P:DNA integration"/>
    <property type="evidence" value="ECO:0007669"/>
    <property type="project" value="UniProtKB-KW"/>
</dbReference>
<evidence type="ECO:0000259" key="7">
    <source>
        <dbReference type="PROSITE" id="PS51898"/>
    </source>
</evidence>
<dbReference type="Pfam" id="PF00589">
    <property type="entry name" value="Phage_integrase"/>
    <property type="match status" value="1"/>
</dbReference>
<dbReference type="Gene3D" id="1.10.443.10">
    <property type="entry name" value="Intergrase catalytic core"/>
    <property type="match status" value="1"/>
</dbReference>
<evidence type="ECO:0000256" key="1">
    <source>
        <dbReference type="ARBA" id="ARBA00003283"/>
    </source>
</evidence>